<feature type="compositionally biased region" description="Polar residues" evidence="2">
    <location>
        <begin position="137"/>
        <end position="149"/>
    </location>
</feature>
<dbReference type="Proteomes" id="UP000531916">
    <property type="component" value="Unassembled WGS sequence"/>
</dbReference>
<evidence type="ECO:0000256" key="1">
    <source>
        <dbReference type="SAM" id="Coils"/>
    </source>
</evidence>
<evidence type="ECO:0000313" key="4">
    <source>
        <dbReference type="EMBL" id="EFC2248597.1"/>
    </source>
</evidence>
<comment type="caution">
    <text evidence="4">The sequence shown here is derived from an EMBL/GenBank/DDBJ whole genome shotgun (WGS) entry which is preliminary data.</text>
</comment>
<dbReference type="AlphaFoldDB" id="A0A0B1N018"/>
<sequence length="156" mass="17447">MKLYIANCSRQPHTFNYKLPEKTQSFGVTIPSGRQHMIENQSDIIDHIIRQHEPYGFQRCDKVDKNFSGICYSIDKPVSVGRIEDCAEQKTENLESLSEEILAASAVSLNNAVDQAVIQSGEKPQPGGIEMEITGEAVNTEQENPPSTKRNIKVKK</sequence>
<name>A0A0B1N018_ECOLX</name>
<feature type="region of interest" description="Disordered" evidence="2">
    <location>
        <begin position="136"/>
        <end position="156"/>
    </location>
</feature>
<reference evidence="3 5" key="1">
    <citation type="submission" date="2018-08" db="EMBL/GenBank/DDBJ databases">
        <authorList>
            <consortium name="GenomeTrakr network: Whole genome sequencing for foodborne pathogen traceback"/>
        </authorList>
    </citation>
    <scope>NUCLEOTIDE SEQUENCE [LARGE SCALE GENOMIC DNA]</scope>
    <source>
        <strain evidence="3 5">AZ-TG102963</strain>
    </source>
</reference>
<dbReference type="EMBL" id="AASCJS010000006">
    <property type="protein sequence ID" value="EFA9845121.1"/>
    <property type="molecule type" value="Genomic_DNA"/>
</dbReference>
<dbReference type="RefSeq" id="WP_000780862.1">
    <property type="nucleotide sequence ID" value="NZ_BDLM01000024.1"/>
</dbReference>
<gene>
    <name evidence="3" type="ORF">C1Q91_001471</name>
    <name evidence="4" type="ORF">E5H86_22905</name>
</gene>
<evidence type="ECO:0000313" key="6">
    <source>
        <dbReference type="Proteomes" id="UP000531916"/>
    </source>
</evidence>
<evidence type="ECO:0000313" key="5">
    <source>
        <dbReference type="Proteomes" id="UP000523388"/>
    </source>
</evidence>
<reference evidence="4 6" key="2">
    <citation type="submission" date="2019-04" db="EMBL/GenBank/DDBJ databases">
        <authorList>
            <consortium name="NARMS: The National Antimicrobial Resistance Monitoring System"/>
        </authorList>
    </citation>
    <scope>NUCLEOTIDE SEQUENCE [LARGE SCALE GENOMIC DNA]</scope>
    <source>
        <strain evidence="4 6">FSIS11919500</strain>
    </source>
</reference>
<proteinExistence type="predicted"/>
<feature type="coiled-coil region" evidence="1">
    <location>
        <begin position="80"/>
        <end position="107"/>
    </location>
</feature>
<evidence type="ECO:0000256" key="2">
    <source>
        <dbReference type="SAM" id="MobiDB-lite"/>
    </source>
</evidence>
<keyword evidence="1" id="KW-0175">Coiled coil</keyword>
<accession>A0A0B1N018</accession>
<organism evidence="4 6">
    <name type="scientific">Escherichia coli</name>
    <dbReference type="NCBI Taxonomy" id="562"/>
    <lineage>
        <taxon>Bacteria</taxon>
        <taxon>Pseudomonadati</taxon>
        <taxon>Pseudomonadota</taxon>
        <taxon>Gammaproteobacteria</taxon>
        <taxon>Enterobacterales</taxon>
        <taxon>Enterobacteriaceae</taxon>
        <taxon>Escherichia</taxon>
    </lineage>
</organism>
<dbReference type="EMBL" id="AASEPP010000052">
    <property type="protein sequence ID" value="EFC2248597.1"/>
    <property type="molecule type" value="Genomic_DNA"/>
</dbReference>
<dbReference type="Proteomes" id="UP000523388">
    <property type="component" value="Unassembled WGS sequence"/>
</dbReference>
<protein>
    <submittedName>
        <fullName evidence="4">Uncharacterized protein</fullName>
    </submittedName>
</protein>
<evidence type="ECO:0000313" key="3">
    <source>
        <dbReference type="EMBL" id="EFA9845121.1"/>
    </source>
</evidence>